<proteinExistence type="predicted"/>
<evidence type="ECO:0000313" key="4">
    <source>
        <dbReference type="Proteomes" id="UP000750711"/>
    </source>
</evidence>
<dbReference type="EMBL" id="JAGHQM010002731">
    <property type="protein sequence ID" value="KAH0548210.1"/>
    <property type="molecule type" value="Genomic_DNA"/>
</dbReference>
<dbReference type="PANTHER" id="PTHR38248:SF2">
    <property type="entry name" value="FUNK1 11"/>
    <property type="match status" value="1"/>
</dbReference>
<name>A0A9P8IGL4_9PEZI</name>
<feature type="compositionally biased region" description="Low complexity" evidence="1">
    <location>
        <begin position="312"/>
        <end position="328"/>
    </location>
</feature>
<feature type="domain" description="Fungal-type protein kinase" evidence="2">
    <location>
        <begin position="82"/>
        <end position="468"/>
    </location>
</feature>
<dbReference type="Gene3D" id="1.10.510.10">
    <property type="entry name" value="Transferase(Phosphotransferase) domain 1"/>
    <property type="match status" value="1"/>
</dbReference>
<evidence type="ECO:0000256" key="1">
    <source>
        <dbReference type="SAM" id="MobiDB-lite"/>
    </source>
</evidence>
<accession>A0A9P8IGL4</accession>
<protein>
    <recommendedName>
        <fullName evidence="2">Fungal-type protein kinase domain-containing protein</fullName>
    </recommendedName>
</protein>
<comment type="caution">
    <text evidence="3">The sequence shown here is derived from an EMBL/GenBank/DDBJ whole genome shotgun (WGS) entry which is preliminary data.</text>
</comment>
<reference evidence="3" key="1">
    <citation type="submission" date="2021-03" db="EMBL/GenBank/DDBJ databases">
        <title>Comparative genomics and phylogenomic investigation of the class Geoglossomycetes provide insights into ecological specialization and systematics.</title>
        <authorList>
            <person name="Melie T."/>
            <person name="Pirro S."/>
            <person name="Miller A.N."/>
            <person name="Quandt A."/>
        </authorList>
    </citation>
    <scope>NUCLEOTIDE SEQUENCE</scope>
    <source>
        <strain evidence="3">CAQ_001_2017</strain>
    </source>
</reference>
<dbReference type="InterPro" id="IPR040976">
    <property type="entry name" value="Pkinase_fungal"/>
</dbReference>
<dbReference type="Proteomes" id="UP000750711">
    <property type="component" value="Unassembled WGS sequence"/>
</dbReference>
<keyword evidence="4" id="KW-1185">Reference proteome</keyword>
<evidence type="ECO:0000259" key="2">
    <source>
        <dbReference type="Pfam" id="PF17667"/>
    </source>
</evidence>
<dbReference type="InterPro" id="IPR011009">
    <property type="entry name" value="Kinase-like_dom_sf"/>
</dbReference>
<evidence type="ECO:0000313" key="3">
    <source>
        <dbReference type="EMBL" id="KAH0548210.1"/>
    </source>
</evidence>
<organism evidence="3 4">
    <name type="scientific">Trichoglossum hirsutum</name>
    <dbReference type="NCBI Taxonomy" id="265104"/>
    <lineage>
        <taxon>Eukaryota</taxon>
        <taxon>Fungi</taxon>
        <taxon>Dikarya</taxon>
        <taxon>Ascomycota</taxon>
        <taxon>Pezizomycotina</taxon>
        <taxon>Geoglossomycetes</taxon>
        <taxon>Geoglossales</taxon>
        <taxon>Geoglossaceae</taxon>
        <taxon>Trichoglossum</taxon>
    </lineage>
</organism>
<feature type="non-terminal residue" evidence="3">
    <location>
        <position position="1"/>
    </location>
</feature>
<gene>
    <name evidence="3" type="ORF">GP486_008073</name>
</gene>
<sequence>EDAVDGRYGLKLDFFTSCVQQDPPTGCFHPVSLSTILQPHRTSTSSADMEANLRRSSRIAQLRIDSHGHPQSDTTETDTVLANDKSFAWEDVRNFWELKSSRQINSRGVWANMILKAAQILRFQWHRRFVLGFLVCGTQMRLFRFDRSCVLVSLPVNLGDDEGPSVLTKCILAELVAPTEAVGIPDWCAQPRIAEVDGRPRLVVSVDGKEFVLGDRISGPQRDNLTGRATSVHLARGRDDRAWRYCYKSSWPYASRLHEGGVLKELKGTPGVVRVLAWDATPMDVALTVDWILMHCRPLGVSGRRQYGFSTSVSNSTSSASQSHDSLSLLERTGDDGGGGYPQLHARQHRQTVTDYIPLSFASTQLAPLDLLQAWRSLYVVIDTIATKGWVHRDLSLSNVRLSRNDNDRSWSVTLIDFDLAARIEGSNSGSPDKTGTLAFMPLEVLESDPQFPVRHQELHEDEAAFWVGFLRFISRSAAGRDRYHRLLDPKLDMSMIAGAKRSIVAQLKRWPLWFSDVVYEAKQCDLLREACAEIYSLQFEREYDREKGKHAYPDVDVVDGEGRRVHEVQHRRVLRAVVEALERWIECCEEYDTLASIRLMGL</sequence>
<dbReference type="PANTHER" id="PTHR38248">
    <property type="entry name" value="FUNK1 6"/>
    <property type="match status" value="1"/>
</dbReference>
<dbReference type="Pfam" id="PF17667">
    <property type="entry name" value="Pkinase_fungal"/>
    <property type="match status" value="1"/>
</dbReference>
<dbReference type="SUPFAM" id="SSF56112">
    <property type="entry name" value="Protein kinase-like (PK-like)"/>
    <property type="match status" value="1"/>
</dbReference>
<feature type="region of interest" description="Disordered" evidence="1">
    <location>
        <begin position="312"/>
        <end position="332"/>
    </location>
</feature>
<dbReference type="AlphaFoldDB" id="A0A9P8IGL4"/>